<accession>A0A554W9E8</accession>
<gene>
    <name evidence="2" type="ORF">Talka_01089</name>
</gene>
<organism evidence="2 3">
    <name type="scientific">Tepidimonas alkaliphilus</name>
    <dbReference type="NCBI Taxonomy" id="2588942"/>
    <lineage>
        <taxon>Bacteria</taxon>
        <taxon>Pseudomonadati</taxon>
        <taxon>Pseudomonadota</taxon>
        <taxon>Betaproteobacteria</taxon>
        <taxon>Burkholderiales</taxon>
        <taxon>Tepidimonas</taxon>
    </lineage>
</organism>
<dbReference type="PANTHER" id="PTHR23330">
    <property type="entry name" value="P300 TRANSCRIPTIONAL COFACTOR JMY-RELATED"/>
    <property type="match status" value="1"/>
</dbReference>
<evidence type="ECO:0000313" key="3">
    <source>
        <dbReference type="Proteomes" id="UP000315736"/>
    </source>
</evidence>
<evidence type="ECO:0008006" key="4">
    <source>
        <dbReference type="Google" id="ProtNLM"/>
    </source>
</evidence>
<feature type="region of interest" description="Disordered" evidence="1">
    <location>
        <begin position="178"/>
        <end position="241"/>
    </location>
</feature>
<protein>
    <recommendedName>
        <fullName evidence="4">Type II secretion system protein GspC N-terminal domain-containing protein</fullName>
    </recommendedName>
</protein>
<dbReference type="EMBL" id="VJNB01000004">
    <property type="protein sequence ID" value="TSE20194.1"/>
    <property type="molecule type" value="Genomic_DNA"/>
</dbReference>
<proteinExistence type="predicted"/>
<feature type="region of interest" description="Disordered" evidence="1">
    <location>
        <begin position="81"/>
        <end position="127"/>
    </location>
</feature>
<feature type="compositionally biased region" description="Pro residues" evidence="1">
    <location>
        <begin position="108"/>
        <end position="124"/>
    </location>
</feature>
<dbReference type="PANTHER" id="PTHR23330:SF9">
    <property type="entry name" value="PROLINE-RICH PROTEIN 11"/>
    <property type="match status" value="1"/>
</dbReference>
<dbReference type="Proteomes" id="UP000315736">
    <property type="component" value="Unassembled WGS sequence"/>
</dbReference>
<name>A0A554W9E8_9BURK</name>
<dbReference type="GO" id="GO:0005737">
    <property type="term" value="C:cytoplasm"/>
    <property type="evidence" value="ECO:0007669"/>
    <property type="project" value="TreeGrafter"/>
</dbReference>
<feature type="compositionally biased region" description="Pro residues" evidence="1">
    <location>
        <begin position="81"/>
        <end position="92"/>
    </location>
</feature>
<keyword evidence="3" id="KW-1185">Reference proteome</keyword>
<feature type="compositionally biased region" description="Low complexity" evidence="1">
    <location>
        <begin position="213"/>
        <end position="222"/>
    </location>
</feature>
<sequence>MINRPPVLLTSLRAAVAGGLVAAAALAALWLRPPGVPADHADWRVWQQRASWAALGWRPWQTVQLHTPRWSAPAPVAPALPEIPPAPAPAVQPLPSLSERPLFTPNRRPVPPPPPPPPPKPPDPLEGAVLLGVMGGERPIILIRLGSGAVQRLGVGARLGDWVLKSVEPEAALFEHDGQRRRYSITPGNLGKGTPPPAVPPQLSTVPADDPEAALQRAQQQIEQRRRGGSQAPASSRPDRP</sequence>
<comment type="caution">
    <text evidence="2">The sequence shown here is derived from an EMBL/GenBank/DDBJ whole genome shotgun (WGS) entry which is preliminary data.</text>
</comment>
<evidence type="ECO:0000256" key="1">
    <source>
        <dbReference type="SAM" id="MobiDB-lite"/>
    </source>
</evidence>
<reference evidence="2 3" key="1">
    <citation type="submission" date="2019-07" db="EMBL/GenBank/DDBJ databases">
        <title>Tepidimonas alkaliphilus YIM 72238 draft genome.</title>
        <authorList>
            <person name="Da Costa M.S."/>
            <person name="Froufe H.J.C."/>
            <person name="Egas C."/>
            <person name="Albuquerque L."/>
        </authorList>
    </citation>
    <scope>NUCLEOTIDE SEQUENCE [LARGE SCALE GENOMIC DNA]</scope>
    <source>
        <strain evidence="2 3">YIM 72238</strain>
    </source>
</reference>
<evidence type="ECO:0000313" key="2">
    <source>
        <dbReference type="EMBL" id="TSE20194.1"/>
    </source>
</evidence>
<dbReference type="AlphaFoldDB" id="A0A554W9E8"/>